<keyword evidence="5" id="KW-0653">Protein transport</keyword>
<gene>
    <name evidence="9" type="ORF">CALCODRAFT_482088</name>
</gene>
<proteinExistence type="inferred from homology"/>
<dbReference type="OrthoDB" id="4089664at2759"/>
<name>A0A165H393_9BASI</name>
<reference evidence="9 10" key="1">
    <citation type="journal article" date="2016" name="Mol. Biol. Evol.">
        <title>Comparative Genomics of Early-Diverging Mushroom-Forming Fungi Provides Insights into the Origins of Lignocellulose Decay Capabilities.</title>
        <authorList>
            <person name="Nagy L.G."/>
            <person name="Riley R."/>
            <person name="Tritt A."/>
            <person name="Adam C."/>
            <person name="Daum C."/>
            <person name="Floudas D."/>
            <person name="Sun H."/>
            <person name="Yadav J.S."/>
            <person name="Pangilinan J."/>
            <person name="Larsson K.H."/>
            <person name="Matsuura K."/>
            <person name="Barry K."/>
            <person name="Labutti K."/>
            <person name="Kuo R."/>
            <person name="Ohm R.A."/>
            <person name="Bhattacharya S.S."/>
            <person name="Shirouzu T."/>
            <person name="Yoshinaga Y."/>
            <person name="Martin F.M."/>
            <person name="Grigoriev I.V."/>
            <person name="Hibbett D.S."/>
        </authorList>
    </citation>
    <scope>NUCLEOTIDE SEQUENCE [LARGE SCALE GENOMIC DNA]</scope>
    <source>
        <strain evidence="9 10">HHB12733</strain>
    </source>
</reference>
<comment type="similarity">
    <text evidence="1">Belongs to the ATG10 family.</text>
</comment>
<dbReference type="EMBL" id="KV423947">
    <property type="protein sequence ID" value="KZT58811.1"/>
    <property type="molecule type" value="Genomic_DNA"/>
</dbReference>
<keyword evidence="6" id="KW-0072">Autophagy</keyword>
<organism evidence="9 10">
    <name type="scientific">Calocera cornea HHB12733</name>
    <dbReference type="NCBI Taxonomy" id="1353952"/>
    <lineage>
        <taxon>Eukaryota</taxon>
        <taxon>Fungi</taxon>
        <taxon>Dikarya</taxon>
        <taxon>Basidiomycota</taxon>
        <taxon>Agaricomycotina</taxon>
        <taxon>Dacrymycetes</taxon>
        <taxon>Dacrymycetales</taxon>
        <taxon>Dacrymycetaceae</taxon>
        <taxon>Calocera</taxon>
    </lineage>
</organism>
<evidence type="ECO:0000256" key="1">
    <source>
        <dbReference type="ARBA" id="ARBA00005696"/>
    </source>
</evidence>
<evidence type="ECO:0000313" key="9">
    <source>
        <dbReference type="EMBL" id="KZT58811.1"/>
    </source>
</evidence>
<evidence type="ECO:0000313" key="10">
    <source>
        <dbReference type="Proteomes" id="UP000076842"/>
    </source>
</evidence>
<sequence length="159" mass="17644">MPEIPDDPAMFSDPQLSGTRITVEEHIVYSPTFQVPAFYFTASDSSGAPLPLPQVIRSTLFHLPLPLSTLSIHQHTVDLPGTSSDLPDPDPDPAPLPLLTQGEHPTTGRACWYIHPCETSAAVKELLDHRAAPIIEGWEVEWLRVWFVILGRVIYLRSS</sequence>
<dbReference type="GO" id="GO:0032446">
    <property type="term" value="P:protein modification by small protein conjugation"/>
    <property type="evidence" value="ECO:0007669"/>
    <property type="project" value="TreeGrafter"/>
</dbReference>
<evidence type="ECO:0000256" key="3">
    <source>
        <dbReference type="ARBA" id="ARBA00022679"/>
    </source>
</evidence>
<evidence type="ECO:0000256" key="8">
    <source>
        <dbReference type="SAM" id="MobiDB-lite"/>
    </source>
</evidence>
<dbReference type="AlphaFoldDB" id="A0A165H393"/>
<keyword evidence="3" id="KW-0808">Transferase</keyword>
<evidence type="ECO:0000256" key="7">
    <source>
        <dbReference type="ARBA" id="ARBA00029833"/>
    </source>
</evidence>
<dbReference type="GO" id="GO:0005829">
    <property type="term" value="C:cytosol"/>
    <property type="evidence" value="ECO:0007669"/>
    <property type="project" value="TreeGrafter"/>
</dbReference>
<evidence type="ECO:0000256" key="2">
    <source>
        <dbReference type="ARBA" id="ARBA00021099"/>
    </source>
</evidence>
<dbReference type="GO" id="GO:0000422">
    <property type="term" value="P:autophagy of mitochondrion"/>
    <property type="evidence" value="ECO:0007669"/>
    <property type="project" value="TreeGrafter"/>
</dbReference>
<evidence type="ECO:0000256" key="5">
    <source>
        <dbReference type="ARBA" id="ARBA00022927"/>
    </source>
</evidence>
<dbReference type="InterPro" id="IPR007135">
    <property type="entry name" value="Atg3/Atg10"/>
</dbReference>
<dbReference type="Gene3D" id="3.30.1460.50">
    <property type="match status" value="1"/>
</dbReference>
<dbReference type="GO" id="GO:0015031">
    <property type="term" value="P:protein transport"/>
    <property type="evidence" value="ECO:0007669"/>
    <property type="project" value="UniProtKB-KW"/>
</dbReference>
<evidence type="ECO:0000256" key="4">
    <source>
        <dbReference type="ARBA" id="ARBA00022786"/>
    </source>
</evidence>
<dbReference type="GO" id="GO:0000045">
    <property type="term" value="P:autophagosome assembly"/>
    <property type="evidence" value="ECO:0007669"/>
    <property type="project" value="TreeGrafter"/>
</dbReference>
<keyword evidence="10" id="KW-1185">Reference proteome</keyword>
<feature type="region of interest" description="Disordered" evidence="8">
    <location>
        <begin position="78"/>
        <end position="97"/>
    </location>
</feature>
<dbReference type="STRING" id="1353952.A0A165H393"/>
<keyword evidence="5" id="KW-0813">Transport</keyword>
<evidence type="ECO:0000256" key="6">
    <source>
        <dbReference type="ARBA" id="ARBA00023006"/>
    </source>
</evidence>
<dbReference type="Pfam" id="PF03987">
    <property type="entry name" value="Autophagy_act_C"/>
    <property type="match status" value="1"/>
</dbReference>
<dbReference type="Proteomes" id="UP000076842">
    <property type="component" value="Unassembled WGS sequence"/>
</dbReference>
<dbReference type="GO" id="GO:0061651">
    <property type="term" value="F:Atg12 conjugating enzyme activity"/>
    <property type="evidence" value="ECO:0007669"/>
    <property type="project" value="TreeGrafter"/>
</dbReference>
<dbReference type="PANTHER" id="PTHR14957:SF1">
    <property type="entry name" value="UBIQUITIN-LIKE-CONJUGATING ENZYME ATG10"/>
    <property type="match status" value="1"/>
</dbReference>
<accession>A0A165H393</accession>
<keyword evidence="4" id="KW-0833">Ubl conjugation pathway</keyword>
<dbReference type="InParanoid" id="A0A165H393"/>
<protein>
    <recommendedName>
        <fullName evidence="2">Ubiquitin-like-conjugating enzyme ATG10</fullName>
    </recommendedName>
    <alternativeName>
        <fullName evidence="7">Autophagy-related protein 10</fullName>
    </alternativeName>
</protein>
<dbReference type="PANTHER" id="PTHR14957">
    <property type="entry name" value="UBIQUITIN-LIKE-CONJUGATING ENZYME ATG10"/>
    <property type="match status" value="1"/>
</dbReference>